<evidence type="ECO:0000256" key="1">
    <source>
        <dbReference type="SAM" id="Coils"/>
    </source>
</evidence>
<proteinExistence type="predicted"/>
<protein>
    <submittedName>
        <fullName evidence="3">Uncharacterized protein</fullName>
    </submittedName>
</protein>
<keyword evidence="1" id="KW-0175">Coiled coil</keyword>
<dbReference type="OMA" id="YCERQKT"/>
<feature type="region of interest" description="Disordered" evidence="2">
    <location>
        <begin position="264"/>
        <end position="288"/>
    </location>
</feature>
<feature type="compositionally biased region" description="Polar residues" evidence="2">
    <location>
        <begin position="266"/>
        <end position="284"/>
    </location>
</feature>
<feature type="coiled-coil region" evidence="1">
    <location>
        <begin position="296"/>
        <end position="330"/>
    </location>
</feature>
<comment type="caution">
    <text evidence="3">The sequence shown here is derived from an EMBL/GenBank/DDBJ whole genome shotgun (WGS) entry which is preliminary data.</text>
</comment>
<dbReference type="AlphaFoldDB" id="A0A8S1VPS9"/>
<dbReference type="Proteomes" id="UP000683925">
    <property type="component" value="Unassembled WGS sequence"/>
</dbReference>
<reference evidence="3" key="1">
    <citation type="submission" date="2021-01" db="EMBL/GenBank/DDBJ databases">
        <authorList>
            <consortium name="Genoscope - CEA"/>
            <person name="William W."/>
        </authorList>
    </citation>
    <scope>NUCLEOTIDE SEQUENCE</scope>
</reference>
<sequence length="341" mass="39722">MQASPLIKVQSSAFTNGSALRIKQKLPQRQSQMDQISPLKYLEENDQSPSKIINIYADSAFYNSQTAFSDIQNQQISEEDRILKSYTYSQMTPDDAEKAYCERQKTIQEQIKRSKDKVKNKKKEFYESKKTAVKSGSQKQQINSSITQSQLIDISRGSQHFRRASIDQLLQTKNKLIKNQLSESNQSFHLQFQNKKQQLLNDIAKLDKEIVVEQQYIQLASKKIQPRQNVQTTKKIQEKRQATKQFAKSETVIQEKQSIKPKTMLKNLNTSQNSQLSPQISPKSTLEGKFPIRSQSQEAKEIVDLLRQSREDLNQRLLRMNEKYNLILDQSNKFRNHYQQI</sequence>
<evidence type="ECO:0000256" key="2">
    <source>
        <dbReference type="SAM" id="MobiDB-lite"/>
    </source>
</evidence>
<dbReference type="OrthoDB" id="308625at2759"/>
<dbReference type="EMBL" id="CAJJDP010000069">
    <property type="protein sequence ID" value="CAD8178125.1"/>
    <property type="molecule type" value="Genomic_DNA"/>
</dbReference>
<accession>A0A8S1VPS9</accession>
<keyword evidence="4" id="KW-1185">Reference proteome</keyword>
<evidence type="ECO:0000313" key="3">
    <source>
        <dbReference type="EMBL" id="CAD8178125.1"/>
    </source>
</evidence>
<gene>
    <name evidence="3" type="ORF">POCTA_138.1.T0700169</name>
</gene>
<evidence type="ECO:0000313" key="4">
    <source>
        <dbReference type="Proteomes" id="UP000683925"/>
    </source>
</evidence>
<name>A0A8S1VPS9_PAROT</name>
<organism evidence="3 4">
    <name type="scientific">Paramecium octaurelia</name>
    <dbReference type="NCBI Taxonomy" id="43137"/>
    <lineage>
        <taxon>Eukaryota</taxon>
        <taxon>Sar</taxon>
        <taxon>Alveolata</taxon>
        <taxon>Ciliophora</taxon>
        <taxon>Intramacronucleata</taxon>
        <taxon>Oligohymenophorea</taxon>
        <taxon>Peniculida</taxon>
        <taxon>Parameciidae</taxon>
        <taxon>Paramecium</taxon>
    </lineage>
</organism>